<evidence type="ECO:0000313" key="2">
    <source>
        <dbReference type="EMBL" id="MFC4729221.1"/>
    </source>
</evidence>
<dbReference type="InterPro" id="IPR014622">
    <property type="entry name" value="UCP036794_erythomycin"/>
</dbReference>
<sequence>MPLIGEQGFAEDGTRAASDHVPAPSRQYSLPERIAAAAEPLPAPDDPGFALPFDRYADRRVVLLGEASHGTHEFYAARAAITRRLVERHGFTLVAVEADWPDAAAVNRYVRHLPAPARPERMFQRFPTWMWRNTEIDALARWMRAHNAGRPSARQVGFYGLDMYNMNGSIESVLRYLDAIDPEAAAVARERYGCLTPWQKDPATYGRASLRAGYARCEEAVVRQCRELLERRLEYARADGEAFLDAAQNARLVASAERYYRVMYYGGAESWNLRDSHMFETLENLLDAHGPDAKAVVWAHNSHIGDARHTDMGAVRGEHNIGQLCRQRFGRDAALIGFGTHAGTVAAAHDWGEAMQVMDVRPSLRDSVERLCHDSGLPRFLLDLDPARDPALHRRLQEGRLQRFIGVIYRPDTERWSHYAEACLPRQFDAYVWFDTTRALTPLGPEHAREDAPDTWPFGL</sequence>
<keyword evidence="3" id="KW-1185">Reference proteome</keyword>
<organism evidence="2 3">
    <name type="scientific">Coralloluteibacterium thermophilum</name>
    <dbReference type="NCBI Taxonomy" id="2707049"/>
    <lineage>
        <taxon>Bacteria</taxon>
        <taxon>Pseudomonadati</taxon>
        <taxon>Pseudomonadota</taxon>
        <taxon>Gammaproteobacteria</taxon>
        <taxon>Lysobacterales</taxon>
        <taxon>Lysobacteraceae</taxon>
        <taxon>Coralloluteibacterium</taxon>
    </lineage>
</organism>
<dbReference type="Gene3D" id="3.40.1660.10">
    <property type="entry name" value="EreA-like (biosynthetic domain)"/>
    <property type="match status" value="1"/>
</dbReference>
<dbReference type="Proteomes" id="UP001595892">
    <property type="component" value="Unassembled WGS sequence"/>
</dbReference>
<dbReference type="PIRSF" id="PIRSF036794">
    <property type="entry name" value="UCP_erythr_ester"/>
    <property type="match status" value="1"/>
</dbReference>
<dbReference type="SUPFAM" id="SSF159501">
    <property type="entry name" value="EreA/ChaN-like"/>
    <property type="match status" value="1"/>
</dbReference>
<evidence type="ECO:0000256" key="1">
    <source>
        <dbReference type="SAM" id="MobiDB-lite"/>
    </source>
</evidence>
<proteinExistence type="predicted"/>
<comment type="caution">
    <text evidence="2">The sequence shown here is derived from an EMBL/GenBank/DDBJ whole genome shotgun (WGS) entry which is preliminary data.</text>
</comment>
<protein>
    <submittedName>
        <fullName evidence="2">Erythromycin esterase family protein</fullName>
    </submittedName>
</protein>
<dbReference type="InterPro" id="IPR052036">
    <property type="entry name" value="Hydrolase/PRTase-associated"/>
</dbReference>
<reference evidence="3" key="1">
    <citation type="journal article" date="2019" name="Int. J. Syst. Evol. Microbiol.">
        <title>The Global Catalogue of Microorganisms (GCM) 10K type strain sequencing project: providing services to taxonomists for standard genome sequencing and annotation.</title>
        <authorList>
            <consortium name="The Broad Institute Genomics Platform"/>
            <consortium name="The Broad Institute Genome Sequencing Center for Infectious Disease"/>
            <person name="Wu L."/>
            <person name="Ma J."/>
        </authorList>
    </citation>
    <scope>NUCLEOTIDE SEQUENCE [LARGE SCALE GENOMIC DNA]</scope>
    <source>
        <strain evidence="3">CGMCC 1.13574</strain>
    </source>
</reference>
<gene>
    <name evidence="2" type="ORF">ACFO3Q_13695</name>
</gene>
<dbReference type="InterPro" id="IPR007815">
    <property type="entry name" value="Emycin_Estase"/>
</dbReference>
<dbReference type="PANTHER" id="PTHR31299:SF0">
    <property type="entry name" value="ESTERASE, PUTATIVE (AFU_ORTHOLOGUE AFUA_1G05850)-RELATED"/>
    <property type="match status" value="1"/>
</dbReference>
<accession>A0ABV9NQ09</accession>
<name>A0ABV9NQ09_9GAMM</name>
<evidence type="ECO:0000313" key="3">
    <source>
        <dbReference type="Proteomes" id="UP001595892"/>
    </source>
</evidence>
<dbReference type="CDD" id="cd14728">
    <property type="entry name" value="Ere-like"/>
    <property type="match status" value="1"/>
</dbReference>
<dbReference type="RefSeq" id="WP_377005373.1">
    <property type="nucleotide sequence ID" value="NZ_JBHSGG010000040.1"/>
</dbReference>
<dbReference type="PANTHER" id="PTHR31299">
    <property type="entry name" value="ESTERASE, PUTATIVE (AFU_ORTHOLOGUE AFUA_1G05850)-RELATED"/>
    <property type="match status" value="1"/>
</dbReference>
<dbReference type="EMBL" id="JBHSGG010000040">
    <property type="protein sequence ID" value="MFC4729221.1"/>
    <property type="molecule type" value="Genomic_DNA"/>
</dbReference>
<dbReference type="Gene3D" id="3.30.1870.10">
    <property type="entry name" value="EreA-like, domain 2"/>
    <property type="match status" value="1"/>
</dbReference>
<feature type="region of interest" description="Disordered" evidence="1">
    <location>
        <begin position="1"/>
        <end position="25"/>
    </location>
</feature>
<dbReference type="Pfam" id="PF05139">
    <property type="entry name" value="Erythro_esteras"/>
    <property type="match status" value="1"/>
</dbReference>